<evidence type="ECO:0000256" key="1">
    <source>
        <dbReference type="SAM" id="MobiDB-lite"/>
    </source>
</evidence>
<dbReference type="InterPro" id="IPR021730">
    <property type="entry name" value="YdbH"/>
</dbReference>
<proteinExistence type="predicted"/>
<feature type="transmembrane region" description="Helical" evidence="2">
    <location>
        <begin position="34"/>
        <end position="51"/>
    </location>
</feature>
<keyword evidence="2" id="KW-0472">Membrane</keyword>
<organism evidence="3 4">
    <name type="scientific">Sphingobium boeckii</name>
    <dbReference type="NCBI Taxonomy" id="1082345"/>
    <lineage>
        <taxon>Bacteria</taxon>
        <taxon>Pseudomonadati</taxon>
        <taxon>Pseudomonadota</taxon>
        <taxon>Alphaproteobacteria</taxon>
        <taxon>Sphingomonadales</taxon>
        <taxon>Sphingomonadaceae</taxon>
        <taxon>Sphingobium</taxon>
    </lineage>
</organism>
<protein>
    <recommendedName>
        <fullName evidence="5">Dicarboxylate transport domain-containing protein</fullName>
    </recommendedName>
</protein>
<evidence type="ECO:0000256" key="2">
    <source>
        <dbReference type="SAM" id="Phobius"/>
    </source>
</evidence>
<dbReference type="RefSeq" id="WP_184020063.1">
    <property type="nucleotide sequence ID" value="NZ_JACIJC010000005.1"/>
</dbReference>
<keyword evidence="2" id="KW-0812">Transmembrane</keyword>
<dbReference type="EMBL" id="JACIJC010000005">
    <property type="protein sequence ID" value="MBB5687007.1"/>
    <property type="molecule type" value="Genomic_DNA"/>
</dbReference>
<comment type="caution">
    <text evidence="3">The sequence shown here is derived from an EMBL/GenBank/DDBJ whole genome shotgun (WGS) entry which is preliminary data.</text>
</comment>
<evidence type="ECO:0008006" key="5">
    <source>
        <dbReference type="Google" id="ProtNLM"/>
    </source>
</evidence>
<evidence type="ECO:0000313" key="4">
    <source>
        <dbReference type="Proteomes" id="UP000549617"/>
    </source>
</evidence>
<dbReference type="Pfam" id="PF11739">
    <property type="entry name" value="YdbH-like"/>
    <property type="match status" value="1"/>
</dbReference>
<keyword evidence="4" id="KW-1185">Reference proteome</keyword>
<sequence>MSEKDGLIEDIADEVEALAQAAAWPKRSRRRRNVALGVAVVVLAGLLIVWTQRKSIAQNFVADALEKRGVDARYEITRIGFRTQRLEKLSLGNPRDPDLTADWAEITTSVGLGSVTVTGIRAGGVRLHGTLVGDTFSFGQIDKLLPAPTGKPFTLPDFDLALQDARMRLDLPNGPIGLKLEGNGNLTGGFKGKLAAVTPSLTFGDCALSGATAWLDLSVANRQPKVSGPVRAESFACKESGLALTKPEANVDARLNEALNSWKGNARLQMARASYAGNVLDSVSGAVGFDGGRRGTNGGVDMRARSVSAATVSGQELRLDGKYTLGKQRGGGQLIALGGKISLEKAALDRATLARIAGYGDAADGTPVAPLVKALVDAATRAGKSARIDGDFAVEQAGGAGSLKIAALSVMSESGMRMALNGGDASAVALGWPGAGAIQVNGRLSLGGGGFPTADVQLQQAAPGAAVRGVATIQPYAADGAQLALTPVRFDAGPDGRTRFDTRITLDGPLGDGQVSGLTLPVSGRLDGRGGMSINPGCAPLSIASLSAAGLVLGANRVNLCPHDGAALFAMSPSGRMSGGVRIAAPRLTGRIGANPVTITAGGLQFALASQAITAQTVAVRLTSETAVTRLDIGTLDGHFGRKGGAGRFAGLGGQIGAVPLIISEASGGWGFANGALNLDGGLRLSDSAVEPRFNPLLSDDFKLDLVNGKIAARGLLKEARTGIAVTGVTIAHTLGNGIGHAMLDVPSLTFGDAFQPDTLTPLTLGVVANVTGTMKGQGRIDWTANGATSSGVFSTTGTNLAAAFGPVTNLSTEIRFTDLLGLVTEPGQRATIGEINPGIPVKDGVVRYQLLPEQRVRIEGGDWPFANGHLTLDPTTLDMAATKPRNLTFRVSGLDAAAFLQSFEFQNINASGIFDGVLPMVFDEHGGRIVDGRLVVRQGGGNLAYIGEVSKENLGLWGNFAFDTLRSVDYRTLEILLSGDLAGEMITQIGFTGLSQGEGTKSNFLTRKIAALPIKFNVRIAAPFRQLVFSARSFYDPTLLIEQNLGALISAQEGGPPSSGGETPDPVVQPSESETKP</sequence>
<feature type="compositionally biased region" description="Low complexity" evidence="1">
    <location>
        <begin position="1054"/>
        <end position="1063"/>
    </location>
</feature>
<reference evidence="3 4" key="1">
    <citation type="submission" date="2020-08" db="EMBL/GenBank/DDBJ databases">
        <title>Genomic Encyclopedia of Type Strains, Phase IV (KMG-IV): sequencing the most valuable type-strain genomes for metagenomic binning, comparative biology and taxonomic classification.</title>
        <authorList>
            <person name="Goeker M."/>
        </authorList>
    </citation>
    <scope>NUCLEOTIDE SEQUENCE [LARGE SCALE GENOMIC DNA]</scope>
    <source>
        <strain evidence="3 4">DSM 25079</strain>
    </source>
</reference>
<gene>
    <name evidence="3" type="ORF">FHS49_003035</name>
</gene>
<keyword evidence="2" id="KW-1133">Transmembrane helix</keyword>
<evidence type="ECO:0000313" key="3">
    <source>
        <dbReference type="EMBL" id="MBB5687007.1"/>
    </source>
</evidence>
<feature type="region of interest" description="Disordered" evidence="1">
    <location>
        <begin position="1052"/>
        <end position="1078"/>
    </location>
</feature>
<name>A0A7W9AJT8_9SPHN</name>
<accession>A0A7W9AJT8</accession>
<dbReference type="AlphaFoldDB" id="A0A7W9AJT8"/>
<dbReference type="Proteomes" id="UP000549617">
    <property type="component" value="Unassembled WGS sequence"/>
</dbReference>